<keyword evidence="3" id="KW-0804">Transcription</keyword>
<dbReference type="PROSITE" id="PS51000">
    <property type="entry name" value="HTH_DEOR_2"/>
    <property type="match status" value="1"/>
</dbReference>
<sequence length="315" mass="35674">MRADRLLSILLLLQNQGKMTTKQLADKLEVSERTIHRDMEALSAAGVPIFAERGTYGGWQLTDGYQTDLTGLKASEITSLLLGSPSTMLGDLGMREHFEAALQKLLAASPAALRQDAEYVRQRIHIDGAGWHQSNESIPFFPAIQDAVWQEKQLLIQYRRTNDIVERTISPLGLVAKRSTWYLVAEVDGAWRTYRISRFLSVLPLDEGFIRPAYFDLAGYWEESTAHFLAALPRYPAKLQIREDIRDRFAEERFVQIKNTQSACNGWVVTDVQFETLESAVEIVLRYGALLKAVEPQELRDQVIAEARAILSLYS</sequence>
<dbReference type="InterPro" id="IPR018356">
    <property type="entry name" value="Tscrpt_reg_HTH_DeoR_CS"/>
</dbReference>
<dbReference type="Proteomes" id="UP000282028">
    <property type="component" value="Unassembled WGS sequence"/>
</dbReference>
<dbReference type="InterPro" id="IPR001034">
    <property type="entry name" value="DeoR_HTH"/>
</dbReference>
<proteinExistence type="predicted"/>
<keyword evidence="2" id="KW-0238">DNA-binding</keyword>
<keyword evidence="1" id="KW-0805">Transcription regulation</keyword>
<dbReference type="PROSITE" id="PS00894">
    <property type="entry name" value="HTH_DEOR_1"/>
    <property type="match status" value="1"/>
</dbReference>
<dbReference type="InterPro" id="IPR013196">
    <property type="entry name" value="HTH_11"/>
</dbReference>
<feature type="domain" description="HTH deoR-type" evidence="4">
    <location>
        <begin position="2"/>
        <end position="61"/>
    </location>
</feature>
<gene>
    <name evidence="5" type="ORF">EDM52_14325</name>
</gene>
<comment type="caution">
    <text evidence="5">The sequence shown here is derived from an EMBL/GenBank/DDBJ whole genome shotgun (WGS) entry which is preliminary data.</text>
</comment>
<organism evidence="5 6">
    <name type="scientific">Brevibacillus invocatus</name>
    <dbReference type="NCBI Taxonomy" id="173959"/>
    <lineage>
        <taxon>Bacteria</taxon>
        <taxon>Bacillati</taxon>
        <taxon>Bacillota</taxon>
        <taxon>Bacilli</taxon>
        <taxon>Bacillales</taxon>
        <taxon>Paenibacillaceae</taxon>
        <taxon>Brevibacillus</taxon>
    </lineage>
</organism>
<dbReference type="AlphaFoldDB" id="A0A3M8C8G6"/>
<dbReference type="InterPro" id="IPR028349">
    <property type="entry name" value="PafC-like"/>
</dbReference>
<dbReference type="Pfam" id="PF13280">
    <property type="entry name" value="WYL"/>
    <property type="match status" value="1"/>
</dbReference>
<evidence type="ECO:0000313" key="6">
    <source>
        <dbReference type="Proteomes" id="UP000282028"/>
    </source>
</evidence>
<dbReference type="GO" id="GO:0003700">
    <property type="term" value="F:DNA-binding transcription factor activity"/>
    <property type="evidence" value="ECO:0007669"/>
    <property type="project" value="InterPro"/>
</dbReference>
<dbReference type="PROSITE" id="PS52050">
    <property type="entry name" value="WYL"/>
    <property type="match status" value="1"/>
</dbReference>
<protein>
    <submittedName>
        <fullName evidence="5">YafY family transcriptional regulator</fullName>
    </submittedName>
</protein>
<dbReference type="Gene3D" id="1.10.10.10">
    <property type="entry name" value="Winged helix-like DNA-binding domain superfamily/Winged helix DNA-binding domain"/>
    <property type="match status" value="1"/>
</dbReference>
<dbReference type="SMART" id="SM00420">
    <property type="entry name" value="HTH_DEOR"/>
    <property type="match status" value="1"/>
</dbReference>
<keyword evidence="6" id="KW-1185">Reference proteome</keyword>
<evidence type="ECO:0000256" key="3">
    <source>
        <dbReference type="ARBA" id="ARBA00023163"/>
    </source>
</evidence>
<dbReference type="EMBL" id="RHHR01000027">
    <property type="protein sequence ID" value="RNB71938.1"/>
    <property type="molecule type" value="Genomic_DNA"/>
</dbReference>
<dbReference type="PIRSF" id="PIRSF016838">
    <property type="entry name" value="PafC"/>
    <property type="match status" value="1"/>
</dbReference>
<dbReference type="Pfam" id="PF08279">
    <property type="entry name" value="HTH_11"/>
    <property type="match status" value="1"/>
</dbReference>
<evidence type="ECO:0000259" key="4">
    <source>
        <dbReference type="PROSITE" id="PS51000"/>
    </source>
</evidence>
<evidence type="ECO:0000256" key="1">
    <source>
        <dbReference type="ARBA" id="ARBA00023015"/>
    </source>
</evidence>
<dbReference type="SUPFAM" id="SSF46785">
    <property type="entry name" value="Winged helix' DNA-binding domain"/>
    <property type="match status" value="1"/>
</dbReference>
<dbReference type="PANTHER" id="PTHR34580">
    <property type="match status" value="1"/>
</dbReference>
<dbReference type="OrthoDB" id="9815009at2"/>
<dbReference type="RefSeq" id="WP_122909665.1">
    <property type="nucleotide sequence ID" value="NZ_CBCSBE010000006.1"/>
</dbReference>
<dbReference type="InterPro" id="IPR051534">
    <property type="entry name" value="CBASS_pafABC_assoc_protein"/>
</dbReference>
<reference evidence="5 6" key="1">
    <citation type="submission" date="2018-10" db="EMBL/GenBank/DDBJ databases">
        <title>Phylogenomics of Brevibacillus.</title>
        <authorList>
            <person name="Dunlap C."/>
        </authorList>
    </citation>
    <scope>NUCLEOTIDE SEQUENCE [LARGE SCALE GENOMIC DNA]</scope>
    <source>
        <strain evidence="5 6">JCM 12215</strain>
    </source>
</reference>
<dbReference type="GO" id="GO:0003677">
    <property type="term" value="F:DNA binding"/>
    <property type="evidence" value="ECO:0007669"/>
    <property type="project" value="UniProtKB-KW"/>
</dbReference>
<evidence type="ECO:0000313" key="5">
    <source>
        <dbReference type="EMBL" id="RNB71938.1"/>
    </source>
</evidence>
<dbReference type="InterPro" id="IPR036388">
    <property type="entry name" value="WH-like_DNA-bd_sf"/>
</dbReference>
<dbReference type="Pfam" id="PF25583">
    <property type="entry name" value="WCX"/>
    <property type="match status" value="1"/>
</dbReference>
<dbReference type="InterPro" id="IPR036390">
    <property type="entry name" value="WH_DNA-bd_sf"/>
</dbReference>
<dbReference type="PANTHER" id="PTHR34580:SF1">
    <property type="entry name" value="PROTEIN PAFC"/>
    <property type="match status" value="1"/>
</dbReference>
<accession>A0A3M8C8G6</accession>
<evidence type="ECO:0000256" key="2">
    <source>
        <dbReference type="ARBA" id="ARBA00023125"/>
    </source>
</evidence>
<dbReference type="InterPro" id="IPR057727">
    <property type="entry name" value="WCX_dom"/>
</dbReference>
<name>A0A3M8C8G6_9BACL</name>
<dbReference type="InterPro" id="IPR026881">
    <property type="entry name" value="WYL_dom"/>
</dbReference>